<reference evidence="2 3" key="1">
    <citation type="submission" date="2018-08" db="EMBL/GenBank/DDBJ databases">
        <title>A genome reference for cultivated species of the human gut microbiota.</title>
        <authorList>
            <person name="Zou Y."/>
            <person name="Xue W."/>
            <person name="Luo G."/>
        </authorList>
    </citation>
    <scope>NUCLEOTIDE SEQUENCE [LARGE SCALE GENOMIC DNA]</scope>
    <source>
        <strain evidence="2 3">AF37-6AC</strain>
    </source>
</reference>
<comment type="caution">
    <text evidence="2">The sequence shown here is derived from an EMBL/GenBank/DDBJ whole genome shotgun (WGS) entry which is preliminary data.</text>
</comment>
<feature type="transmembrane region" description="Helical" evidence="1">
    <location>
        <begin position="57"/>
        <end position="76"/>
    </location>
</feature>
<evidence type="ECO:0008006" key="4">
    <source>
        <dbReference type="Google" id="ProtNLM"/>
    </source>
</evidence>
<accession>A0A415LBZ8</accession>
<protein>
    <recommendedName>
        <fullName evidence="4">DUF3953 domain-containing protein</fullName>
    </recommendedName>
</protein>
<dbReference type="GeneID" id="97508339"/>
<evidence type="ECO:0000313" key="3">
    <source>
        <dbReference type="Proteomes" id="UP000285897"/>
    </source>
</evidence>
<dbReference type="AlphaFoldDB" id="A0A415LBZ8"/>
<evidence type="ECO:0000256" key="1">
    <source>
        <dbReference type="SAM" id="Phobius"/>
    </source>
</evidence>
<keyword evidence="1" id="KW-0472">Membrane</keyword>
<gene>
    <name evidence="2" type="ORF">DW021_11370</name>
</gene>
<keyword evidence="1" id="KW-0812">Transmembrane</keyword>
<dbReference type="EMBL" id="QROS01000008">
    <property type="protein sequence ID" value="RHL46038.1"/>
    <property type="molecule type" value="Genomic_DNA"/>
</dbReference>
<organism evidence="2 3">
    <name type="scientific">Blautia obeum</name>
    <dbReference type="NCBI Taxonomy" id="40520"/>
    <lineage>
        <taxon>Bacteria</taxon>
        <taxon>Bacillati</taxon>
        <taxon>Bacillota</taxon>
        <taxon>Clostridia</taxon>
        <taxon>Lachnospirales</taxon>
        <taxon>Lachnospiraceae</taxon>
        <taxon>Blautia</taxon>
    </lineage>
</organism>
<keyword evidence="1" id="KW-1133">Transmembrane helix</keyword>
<feature type="transmembrane region" description="Helical" evidence="1">
    <location>
        <begin position="7"/>
        <end position="23"/>
    </location>
</feature>
<dbReference type="RefSeq" id="WP_009247033.1">
    <property type="nucleotide sequence ID" value="NZ_QROS01000008.1"/>
</dbReference>
<proteinExistence type="predicted"/>
<sequence>MHIFKKIFTILAIIFGSLGLMNIVSTDVALPLMYFFMGLTLLTTAKEFYDKNKKKDAIISIVAAILVYTATILKVFA</sequence>
<dbReference type="Proteomes" id="UP000285897">
    <property type="component" value="Unassembled WGS sequence"/>
</dbReference>
<evidence type="ECO:0000313" key="2">
    <source>
        <dbReference type="EMBL" id="RHL46038.1"/>
    </source>
</evidence>
<name>A0A415LBZ8_9FIRM</name>